<keyword evidence="3" id="KW-1185">Reference proteome</keyword>
<name>A0ABW9XMJ1_9BACL</name>
<proteinExistence type="predicted"/>
<feature type="domain" description="GP-PDE" evidence="1">
    <location>
        <begin position="6"/>
        <end position="246"/>
    </location>
</feature>
<dbReference type="CDD" id="cd08556">
    <property type="entry name" value="GDPD"/>
    <property type="match status" value="1"/>
</dbReference>
<evidence type="ECO:0000313" key="2">
    <source>
        <dbReference type="EMBL" id="NBD23848.1"/>
    </source>
</evidence>
<evidence type="ECO:0000259" key="1">
    <source>
        <dbReference type="PROSITE" id="PS51704"/>
    </source>
</evidence>
<dbReference type="RefSeq" id="WP_161742628.1">
    <property type="nucleotide sequence ID" value="NZ_JAAAMV010000003.1"/>
</dbReference>
<comment type="caution">
    <text evidence="2">The sequence shown here is derived from an EMBL/GenBank/DDBJ whole genome shotgun (WGS) entry which is preliminary data.</text>
</comment>
<dbReference type="InterPro" id="IPR030395">
    <property type="entry name" value="GP_PDE_dom"/>
</dbReference>
<gene>
    <name evidence="2" type="ORF">GT019_08190</name>
</gene>
<reference evidence="2 3" key="1">
    <citation type="submission" date="2020-01" db="EMBL/GenBank/DDBJ databases">
        <title>Paenibacillus soybeanensis sp. nov. isolated from the nodules of soybean (Glycine max(L.) Merr).</title>
        <authorList>
            <person name="Wang H."/>
        </authorList>
    </citation>
    <scope>NUCLEOTIDE SEQUENCE [LARGE SCALE GENOMIC DNA]</scope>
    <source>
        <strain evidence="2 3">T1</strain>
    </source>
</reference>
<protein>
    <submittedName>
        <fullName evidence="2">Glycerophosphodiester phosphodiesterase</fullName>
    </submittedName>
</protein>
<dbReference type="Gene3D" id="3.20.20.190">
    <property type="entry name" value="Phosphatidylinositol (PI) phosphodiesterase"/>
    <property type="match status" value="1"/>
</dbReference>
<organism evidence="2 3">
    <name type="scientific">Paenibacillus glycinis</name>
    <dbReference type="NCBI Taxonomy" id="2697035"/>
    <lineage>
        <taxon>Bacteria</taxon>
        <taxon>Bacillati</taxon>
        <taxon>Bacillota</taxon>
        <taxon>Bacilli</taxon>
        <taxon>Bacillales</taxon>
        <taxon>Paenibacillaceae</taxon>
        <taxon>Paenibacillus</taxon>
    </lineage>
</organism>
<dbReference type="EMBL" id="JAAAMV010000003">
    <property type="protein sequence ID" value="NBD23848.1"/>
    <property type="molecule type" value="Genomic_DNA"/>
</dbReference>
<dbReference type="SUPFAM" id="SSF51695">
    <property type="entry name" value="PLC-like phosphodiesterases"/>
    <property type="match status" value="1"/>
</dbReference>
<dbReference type="PANTHER" id="PTHR46211:SF1">
    <property type="entry name" value="GLYCEROPHOSPHODIESTER PHOSPHODIESTERASE, CYTOPLASMIC"/>
    <property type="match status" value="1"/>
</dbReference>
<evidence type="ECO:0000313" key="3">
    <source>
        <dbReference type="Proteomes" id="UP000665561"/>
    </source>
</evidence>
<dbReference type="Proteomes" id="UP000665561">
    <property type="component" value="Unassembled WGS sequence"/>
</dbReference>
<sequence length="254" mass="28799">MTRRFPLVTAHAGSMNILAHTLRSVQIGLELGADVVEEDIRVTRDGVPVLAHDDEWSTADRSTVHIAEMTYAELSGLQLEAEQGELRETFRLLRLEDILPLMQASGKIINLDLKVDEAIEPTAALVKRYGLSERAFFSGCQRDRALLAERLQPEMRKMLNTDVELFKTMSYRDAMVRTCEDARAAACRGINIYHGILRKEFVDYAAEQGLPVYAWTVEDAALMRQYADWGVRSITTRGVATLLQVKRDWLEQEQ</sequence>
<dbReference type="InterPro" id="IPR017946">
    <property type="entry name" value="PLC-like_Pdiesterase_TIM-brl"/>
</dbReference>
<dbReference type="PANTHER" id="PTHR46211">
    <property type="entry name" value="GLYCEROPHOSPHORYL DIESTER PHOSPHODIESTERASE"/>
    <property type="match status" value="1"/>
</dbReference>
<dbReference type="Pfam" id="PF03009">
    <property type="entry name" value="GDPD"/>
    <property type="match status" value="1"/>
</dbReference>
<dbReference type="PROSITE" id="PS51704">
    <property type="entry name" value="GP_PDE"/>
    <property type="match status" value="1"/>
</dbReference>
<accession>A0ABW9XMJ1</accession>